<feature type="domain" description="LysM" evidence="3">
    <location>
        <begin position="182"/>
        <end position="226"/>
    </location>
</feature>
<dbReference type="SMART" id="SM00257">
    <property type="entry name" value="LysM"/>
    <property type="match status" value="4"/>
</dbReference>
<evidence type="ECO:0000313" key="5">
    <source>
        <dbReference type="Proteomes" id="UP001598130"/>
    </source>
</evidence>
<evidence type="ECO:0000256" key="1">
    <source>
        <dbReference type="SAM" id="MobiDB-lite"/>
    </source>
</evidence>
<dbReference type="Proteomes" id="UP001598130">
    <property type="component" value="Unassembled WGS sequence"/>
</dbReference>
<dbReference type="InterPro" id="IPR018392">
    <property type="entry name" value="LysM"/>
</dbReference>
<feature type="domain" description="LysM" evidence="3">
    <location>
        <begin position="306"/>
        <end position="350"/>
    </location>
</feature>
<accession>A0ABW6CTZ0</accession>
<dbReference type="PROSITE" id="PS51782">
    <property type="entry name" value="LYSM"/>
    <property type="match status" value="4"/>
</dbReference>
<dbReference type="Gene3D" id="2.70.70.10">
    <property type="entry name" value="Glucose Permease (Domain IIA)"/>
    <property type="match status" value="1"/>
</dbReference>
<organism evidence="4 5">
    <name type="scientific">Phenylobacterium ferrooxidans</name>
    <dbReference type="NCBI Taxonomy" id="2982689"/>
    <lineage>
        <taxon>Bacteria</taxon>
        <taxon>Pseudomonadati</taxon>
        <taxon>Pseudomonadota</taxon>
        <taxon>Alphaproteobacteria</taxon>
        <taxon>Caulobacterales</taxon>
        <taxon>Caulobacteraceae</taxon>
        <taxon>Phenylobacterium</taxon>
    </lineage>
</organism>
<dbReference type="Gene3D" id="3.10.350.10">
    <property type="entry name" value="LysM domain"/>
    <property type="match status" value="4"/>
</dbReference>
<dbReference type="RefSeq" id="WP_377371526.1">
    <property type="nucleotide sequence ID" value="NZ_JAOTJD010000051.1"/>
</dbReference>
<comment type="caution">
    <text evidence="4">The sequence shown here is derived from an EMBL/GenBank/DDBJ whole genome shotgun (WGS) entry which is preliminary data.</text>
</comment>
<dbReference type="PANTHER" id="PTHR33734:SF22">
    <property type="entry name" value="MEMBRANE-BOUND LYTIC MUREIN TRANSGLYCOSYLASE D"/>
    <property type="match status" value="1"/>
</dbReference>
<dbReference type="CDD" id="cd00118">
    <property type="entry name" value="LysM"/>
    <property type="match status" value="4"/>
</dbReference>
<feature type="compositionally biased region" description="Pro residues" evidence="1">
    <location>
        <begin position="269"/>
        <end position="282"/>
    </location>
</feature>
<feature type="region of interest" description="Disordered" evidence="1">
    <location>
        <begin position="34"/>
        <end position="110"/>
    </location>
</feature>
<dbReference type="PANTHER" id="PTHR33734">
    <property type="entry name" value="LYSM DOMAIN-CONTAINING GPI-ANCHORED PROTEIN 2"/>
    <property type="match status" value="1"/>
</dbReference>
<keyword evidence="2" id="KW-0732">Signal</keyword>
<sequence length="617" mass="64892">MTLSYSRTALILLAATSLSACTTYAPFGEDAQVARPNYPTRLPPPDTQTLPPAQSGPDQAPAPQAGPATSPVQSRPLDPVPNGPAYVTPSTPPYTPPPPPYQPPYQPPPVVMQTITKQTVTGKVVDAAGPPKSHTVKSGDNLDAIARAMGTTRKQLAEDNDLKEPYVLRPGKVLKGPSSDAKAYVVGSGDTLYAIARRFSVTGQALADANDMGLDDPLTTGRKLILPDGFKDKGPTTVTTRVQVPGTGLQTPAPAPFQPQAPAQQTPTYTPPPAVQPEPGPPRTTTTSSTKTSVTGKLVDVAGPPQIYTVKNGQALDAIARAMDTTRKQLADDNKLKEPYILHAGDKLKGPRTTVKAYVAGSGDTLALIARRFSVTPKALAAANDMKVGDAIRSGRKITLPDGYKDKGPIKETVRTTVTLPPEPRRDPTPAAPPPSRPYTPPPAQPVTPPSTSNYSRPTPPTPSRPTPPPASSSGPLSDSQITAQGRGRFNWPLRGDIISDFGPKGTGQRNDGLNIRANAGEAVRAAAGGDVVYAGDQVPGFGNLVLIKHPDGWVTAYGHLARLDVKMQQKVVQGQQIGQAGTSGGVSEPQLHFEVRFASAPSERARPIDPKLVLGR</sequence>
<feature type="chain" id="PRO_5047345277" evidence="2">
    <location>
        <begin position="21"/>
        <end position="617"/>
    </location>
</feature>
<dbReference type="SUPFAM" id="SSF54106">
    <property type="entry name" value="LysM domain"/>
    <property type="match status" value="4"/>
</dbReference>
<dbReference type="Pfam" id="PF01476">
    <property type="entry name" value="LysM"/>
    <property type="match status" value="4"/>
</dbReference>
<feature type="compositionally biased region" description="Pro residues" evidence="1">
    <location>
        <begin position="90"/>
        <end position="110"/>
    </location>
</feature>
<reference evidence="4 5" key="1">
    <citation type="submission" date="2022-09" db="EMBL/GenBank/DDBJ databases">
        <title>New species of Phenylobacterium.</title>
        <authorList>
            <person name="Mieszkin S."/>
        </authorList>
    </citation>
    <scope>NUCLEOTIDE SEQUENCE [LARGE SCALE GENOMIC DNA]</scope>
    <source>
        <strain evidence="4 5">HK31-G</strain>
    </source>
</reference>
<feature type="compositionally biased region" description="Pro residues" evidence="1">
    <location>
        <begin position="430"/>
        <end position="449"/>
    </location>
</feature>
<feature type="domain" description="LysM" evidence="3">
    <location>
        <begin position="132"/>
        <end position="176"/>
    </location>
</feature>
<dbReference type="Pfam" id="PF01551">
    <property type="entry name" value="Peptidase_M23"/>
    <property type="match status" value="1"/>
</dbReference>
<feature type="compositionally biased region" description="Basic and acidic residues" evidence="1">
    <location>
        <begin position="403"/>
        <end position="414"/>
    </location>
</feature>
<dbReference type="SUPFAM" id="SSF51261">
    <property type="entry name" value="Duplicated hybrid motif"/>
    <property type="match status" value="1"/>
</dbReference>
<feature type="compositionally biased region" description="Pro residues" evidence="1">
    <location>
        <begin position="458"/>
        <end position="471"/>
    </location>
</feature>
<protein>
    <submittedName>
        <fullName evidence="4">LysM peptidoglycan-binding domain-containing protein</fullName>
    </submittedName>
</protein>
<keyword evidence="5" id="KW-1185">Reference proteome</keyword>
<evidence type="ECO:0000313" key="4">
    <source>
        <dbReference type="EMBL" id="MFD3266254.1"/>
    </source>
</evidence>
<evidence type="ECO:0000256" key="2">
    <source>
        <dbReference type="SAM" id="SignalP"/>
    </source>
</evidence>
<dbReference type="InterPro" id="IPR016047">
    <property type="entry name" value="M23ase_b-sheet_dom"/>
</dbReference>
<feature type="signal peptide" evidence="2">
    <location>
        <begin position="1"/>
        <end position="20"/>
    </location>
</feature>
<feature type="region of interest" description="Disordered" evidence="1">
    <location>
        <begin position="399"/>
        <end position="496"/>
    </location>
</feature>
<dbReference type="InterPro" id="IPR011055">
    <property type="entry name" value="Dup_hybrid_motif"/>
</dbReference>
<feature type="region of interest" description="Disordered" evidence="1">
    <location>
        <begin position="225"/>
        <end position="298"/>
    </location>
</feature>
<proteinExistence type="predicted"/>
<dbReference type="CDD" id="cd12797">
    <property type="entry name" value="M23_peptidase"/>
    <property type="match status" value="1"/>
</dbReference>
<evidence type="ECO:0000259" key="3">
    <source>
        <dbReference type="PROSITE" id="PS51782"/>
    </source>
</evidence>
<dbReference type="InterPro" id="IPR036779">
    <property type="entry name" value="LysM_dom_sf"/>
</dbReference>
<dbReference type="PROSITE" id="PS51257">
    <property type="entry name" value="PROKAR_LIPOPROTEIN"/>
    <property type="match status" value="1"/>
</dbReference>
<feature type="domain" description="LysM" evidence="3">
    <location>
        <begin position="356"/>
        <end position="400"/>
    </location>
</feature>
<name>A0ABW6CTZ0_9CAUL</name>
<gene>
    <name evidence="4" type="ORF">OCL97_20105</name>
</gene>
<feature type="compositionally biased region" description="Low complexity" evidence="1">
    <location>
        <begin position="284"/>
        <end position="295"/>
    </location>
</feature>
<dbReference type="EMBL" id="JAOTJD010000051">
    <property type="protein sequence ID" value="MFD3266254.1"/>
    <property type="molecule type" value="Genomic_DNA"/>
</dbReference>
<feature type="compositionally biased region" description="Low complexity" evidence="1">
    <location>
        <begin position="51"/>
        <end position="71"/>
    </location>
</feature>